<dbReference type="AlphaFoldDB" id="A0A1I7Y7Z5"/>
<evidence type="ECO:0000313" key="2">
    <source>
        <dbReference type="WBParaSite" id="L893_g13656.t1"/>
    </source>
</evidence>
<sequence length="270" mass="32592">MDDVPFLFVNAVFHCLNSESLSAPRLLAHPLWSSVAEEHHQKRKDYVFWLCYSDTDKYQFIMEQTEKYPHLTPEEWLRSDKTHLRVRKMNVSGLAWTYAPYRTFEETLQWSLRMAPYLNNLEKMVSTMSLGSEAQNFDFFWKRPCLTFDYYYRDINIFRWHIENNDRLKSIRSPLFSYDEVSDLIHLCAEKRLAWEMRFSLDSNRLKNVKTWKGDAKWAGIYPLVTNKIAYARPFQPDRGIAFYEDEHIRKELVWSKFVWEDSSFTITWK</sequence>
<organism evidence="1 2">
    <name type="scientific">Steinernema glaseri</name>
    <dbReference type="NCBI Taxonomy" id="37863"/>
    <lineage>
        <taxon>Eukaryota</taxon>
        <taxon>Metazoa</taxon>
        <taxon>Ecdysozoa</taxon>
        <taxon>Nematoda</taxon>
        <taxon>Chromadorea</taxon>
        <taxon>Rhabditida</taxon>
        <taxon>Tylenchina</taxon>
        <taxon>Panagrolaimomorpha</taxon>
        <taxon>Strongyloidoidea</taxon>
        <taxon>Steinernematidae</taxon>
        <taxon>Steinernema</taxon>
    </lineage>
</organism>
<accession>A0A1I7Y7Z5</accession>
<dbReference type="Proteomes" id="UP000095287">
    <property type="component" value="Unplaced"/>
</dbReference>
<name>A0A1I7Y7Z5_9BILA</name>
<reference evidence="2" key="1">
    <citation type="submission" date="2016-11" db="UniProtKB">
        <authorList>
            <consortium name="WormBaseParasite"/>
        </authorList>
    </citation>
    <scope>IDENTIFICATION</scope>
</reference>
<evidence type="ECO:0000313" key="1">
    <source>
        <dbReference type="Proteomes" id="UP000095287"/>
    </source>
</evidence>
<proteinExistence type="predicted"/>
<keyword evidence="1" id="KW-1185">Reference proteome</keyword>
<dbReference type="WBParaSite" id="L893_g13656.t1">
    <property type="protein sequence ID" value="L893_g13656.t1"/>
    <property type="gene ID" value="L893_g13656"/>
</dbReference>
<protein>
    <submittedName>
        <fullName evidence="2">FBA_2 domain-containing protein</fullName>
    </submittedName>
</protein>